<dbReference type="OrthoDB" id="261706at2759"/>
<gene>
    <name evidence="1" type="ORF">TraAM80_01655</name>
</gene>
<evidence type="ECO:0000313" key="1">
    <source>
        <dbReference type="EMBL" id="RNF10216.1"/>
    </source>
</evidence>
<name>A0A3R7LA75_TRYRA</name>
<evidence type="ECO:0000313" key="2">
    <source>
        <dbReference type="Proteomes" id="UP000283634"/>
    </source>
</evidence>
<protein>
    <submittedName>
        <fullName evidence="1">Uncharacterized protein</fullName>
    </submittedName>
</protein>
<dbReference type="RefSeq" id="XP_029241418.1">
    <property type="nucleotide sequence ID" value="XM_029378688.1"/>
</dbReference>
<dbReference type="VEuPathDB" id="TriTrypDB:TRSC58_00043"/>
<reference evidence="1 2" key="1">
    <citation type="journal article" date="2018" name="BMC Genomics">
        <title>Genomic comparison of Trypanosoma conorhini and Trypanosoma rangeli to Trypanosoma cruzi strains of high and low virulence.</title>
        <authorList>
            <person name="Bradwell K.R."/>
            <person name="Koparde V.N."/>
            <person name="Matveyev A.V."/>
            <person name="Serrano M.G."/>
            <person name="Alves J.M."/>
            <person name="Parikh H."/>
            <person name="Huang B."/>
            <person name="Lee V."/>
            <person name="Espinosa-Alvarez O."/>
            <person name="Ortiz P.A."/>
            <person name="Costa-Martins A.G."/>
            <person name="Teixeira M.M."/>
            <person name="Buck G.A."/>
        </authorList>
    </citation>
    <scope>NUCLEOTIDE SEQUENCE [LARGE SCALE GENOMIC DNA]</scope>
    <source>
        <strain evidence="1 2">AM80</strain>
    </source>
</reference>
<keyword evidence="2" id="KW-1185">Reference proteome</keyword>
<accession>A0A3R7LA75</accession>
<organism evidence="1 2">
    <name type="scientific">Trypanosoma rangeli</name>
    <dbReference type="NCBI Taxonomy" id="5698"/>
    <lineage>
        <taxon>Eukaryota</taxon>
        <taxon>Discoba</taxon>
        <taxon>Euglenozoa</taxon>
        <taxon>Kinetoplastea</taxon>
        <taxon>Metakinetoplastina</taxon>
        <taxon>Trypanosomatida</taxon>
        <taxon>Trypanosomatidae</taxon>
        <taxon>Trypanosoma</taxon>
        <taxon>Herpetosoma</taxon>
    </lineage>
</organism>
<dbReference type="EMBL" id="MKGL01000035">
    <property type="protein sequence ID" value="RNF10216.1"/>
    <property type="molecule type" value="Genomic_DNA"/>
</dbReference>
<comment type="caution">
    <text evidence="1">The sequence shown here is derived from an EMBL/GenBank/DDBJ whole genome shotgun (WGS) entry which is preliminary data.</text>
</comment>
<proteinExistence type="predicted"/>
<sequence length="314" mass="34043">MLQAVDSDVFVELSAALHSMDANAVIHLTRVNDVSAHAAAGQFLVSVTVELPLKDDAATSKVGERRAHEYDIVSDIAVWRSSGQCPRDAVKRGFGLSLAELDGHAVAEQHGREVEAWCYLQSVQRDELLHDWESVGLSAFLSRSLGDAGSTAVKWLPLRDETNTVRVAGLSRRESQSFTLTASDTAGNEALLTLLLPSPPSAFQRVLMGDYDDSARLLYASALAWPEKWVASSVLMRLCTILNASVRGTDVLPCGMQGAALASQEASLSSVWLHALRIKMRESSSVGEACLSSAWGLFPLGRRRCSWGSICSWR</sequence>
<dbReference type="Proteomes" id="UP000283634">
    <property type="component" value="Unassembled WGS sequence"/>
</dbReference>
<dbReference type="AlphaFoldDB" id="A0A3R7LA75"/>
<dbReference type="GeneID" id="40325588"/>